<keyword evidence="1" id="KW-0732">Signal</keyword>
<dbReference type="PROSITE" id="PS51186">
    <property type="entry name" value="GNAT"/>
    <property type="match status" value="1"/>
</dbReference>
<dbReference type="GO" id="GO:0008999">
    <property type="term" value="F:protein-N-terminal-alanine acetyltransferase activity"/>
    <property type="evidence" value="ECO:0007669"/>
    <property type="project" value="TreeGrafter"/>
</dbReference>
<protein>
    <submittedName>
        <fullName evidence="3">N-acetyltransferase</fullName>
    </submittedName>
</protein>
<reference evidence="3 4" key="1">
    <citation type="journal article" date="2011" name="Int. J. Syst. Evol. Microbiol.">
        <title>Description of Undibacterium oligocarboniphilum sp. nov., isolated from purified water, and Undibacterium pigrum strain CCUG 49012 as the type strain of Undibacterium parvum sp. nov., and emended descriptions of the genus Undibacterium and the species Undibacterium pigrum.</title>
        <authorList>
            <person name="Eder W."/>
            <person name="Wanner G."/>
            <person name="Ludwig W."/>
            <person name="Busse H.J."/>
            <person name="Ziemke-Kageler F."/>
            <person name="Lang E."/>
        </authorList>
    </citation>
    <scope>NUCLEOTIDE SEQUENCE [LARGE SCALE GENOMIC DNA]</scope>
    <source>
        <strain evidence="3 4">DSM 23061</strain>
    </source>
</reference>
<sequence>MIFANGLLLRPLLAADAAAFTAAVLESVASIAPWMPWCKPDYSEQDALTWFAHSGSAQETGSAYDCGVFCLDTGDLLGGAGLNSINTLNKMCNLGYWVRSSRQRQGIALRCVQALSEHAFSQLALQRVEIVVAVGNKASEAVAIKAGAQREGLARKRLYLHGAAHDAHMFALVSA</sequence>
<dbReference type="InterPro" id="IPR000182">
    <property type="entry name" value="GNAT_dom"/>
</dbReference>
<dbReference type="InterPro" id="IPR051908">
    <property type="entry name" value="Ribosomal_N-acetyltransferase"/>
</dbReference>
<dbReference type="OrthoDB" id="5292292at2"/>
<dbReference type="Gene3D" id="3.40.630.30">
    <property type="match status" value="1"/>
</dbReference>
<gene>
    <name evidence="3" type="ORF">EJN92_21165</name>
</gene>
<dbReference type="Pfam" id="PF13302">
    <property type="entry name" value="Acetyltransf_3"/>
    <property type="match status" value="1"/>
</dbReference>
<dbReference type="EMBL" id="CP034464">
    <property type="protein sequence ID" value="AZP14288.1"/>
    <property type="molecule type" value="Genomic_DNA"/>
</dbReference>
<evidence type="ECO:0000313" key="3">
    <source>
        <dbReference type="EMBL" id="AZP14288.1"/>
    </source>
</evidence>
<dbReference type="InterPro" id="IPR016181">
    <property type="entry name" value="Acyl_CoA_acyltransferase"/>
</dbReference>
<keyword evidence="3" id="KW-0808">Transferase</keyword>
<keyword evidence="4" id="KW-1185">Reference proteome</keyword>
<feature type="signal peptide" evidence="1">
    <location>
        <begin position="1"/>
        <end position="22"/>
    </location>
</feature>
<dbReference type="GO" id="GO:0005737">
    <property type="term" value="C:cytoplasm"/>
    <property type="evidence" value="ECO:0007669"/>
    <property type="project" value="TreeGrafter"/>
</dbReference>
<dbReference type="AlphaFoldDB" id="A0A3S9HQ89"/>
<dbReference type="PANTHER" id="PTHR43441">
    <property type="entry name" value="RIBOSOMAL-PROTEIN-SERINE ACETYLTRANSFERASE"/>
    <property type="match status" value="1"/>
</dbReference>
<evidence type="ECO:0000256" key="1">
    <source>
        <dbReference type="SAM" id="SignalP"/>
    </source>
</evidence>
<accession>A0A3S9HQ89</accession>
<feature type="chain" id="PRO_5019448032" evidence="1">
    <location>
        <begin position="23"/>
        <end position="175"/>
    </location>
</feature>
<proteinExistence type="predicted"/>
<organism evidence="3 4">
    <name type="scientific">Undibacterium parvum</name>
    <dbReference type="NCBI Taxonomy" id="401471"/>
    <lineage>
        <taxon>Bacteria</taxon>
        <taxon>Pseudomonadati</taxon>
        <taxon>Pseudomonadota</taxon>
        <taxon>Betaproteobacteria</taxon>
        <taxon>Burkholderiales</taxon>
        <taxon>Oxalobacteraceae</taxon>
        <taxon>Undibacterium</taxon>
    </lineage>
</organism>
<feature type="domain" description="N-acetyltransferase" evidence="2">
    <location>
        <begin position="18"/>
        <end position="171"/>
    </location>
</feature>
<evidence type="ECO:0000313" key="4">
    <source>
        <dbReference type="Proteomes" id="UP000275663"/>
    </source>
</evidence>
<evidence type="ECO:0000259" key="2">
    <source>
        <dbReference type="PROSITE" id="PS51186"/>
    </source>
</evidence>
<name>A0A3S9HQ89_9BURK</name>
<dbReference type="Proteomes" id="UP000275663">
    <property type="component" value="Chromosome"/>
</dbReference>
<dbReference type="KEGG" id="upv:EJN92_21165"/>
<dbReference type="RefSeq" id="WP_126129649.1">
    <property type="nucleotide sequence ID" value="NZ_CP034464.1"/>
</dbReference>
<dbReference type="SUPFAM" id="SSF55729">
    <property type="entry name" value="Acyl-CoA N-acyltransferases (Nat)"/>
    <property type="match status" value="1"/>
</dbReference>
<dbReference type="PANTHER" id="PTHR43441:SF10">
    <property type="entry name" value="ACETYLTRANSFERASE"/>
    <property type="match status" value="1"/>
</dbReference>
<dbReference type="GO" id="GO:1990189">
    <property type="term" value="F:protein N-terminal-serine acetyltransferase activity"/>
    <property type="evidence" value="ECO:0007669"/>
    <property type="project" value="TreeGrafter"/>
</dbReference>